<organism evidence="2">
    <name type="scientific">Proboscia inermis</name>
    <dbReference type="NCBI Taxonomy" id="420281"/>
    <lineage>
        <taxon>Eukaryota</taxon>
        <taxon>Sar</taxon>
        <taxon>Stramenopiles</taxon>
        <taxon>Ochrophyta</taxon>
        <taxon>Bacillariophyta</taxon>
        <taxon>Coscinodiscophyceae</taxon>
        <taxon>Rhizosoleniophycidae</taxon>
        <taxon>Rhizosoleniales</taxon>
        <taxon>Rhizosoleniaceae</taxon>
        <taxon>Proboscia</taxon>
    </lineage>
</organism>
<evidence type="ECO:0000259" key="1">
    <source>
        <dbReference type="Pfam" id="PF01170"/>
    </source>
</evidence>
<reference evidence="2" key="1">
    <citation type="submission" date="2021-01" db="EMBL/GenBank/DDBJ databases">
        <authorList>
            <person name="Corre E."/>
            <person name="Pelletier E."/>
            <person name="Niang G."/>
            <person name="Scheremetjew M."/>
            <person name="Finn R."/>
            <person name="Kale V."/>
            <person name="Holt S."/>
            <person name="Cochrane G."/>
            <person name="Meng A."/>
            <person name="Brown T."/>
            <person name="Cohen L."/>
        </authorList>
    </citation>
    <scope>NUCLEOTIDE SEQUENCE</scope>
    <source>
        <strain evidence="2">CCAP1064/1</strain>
    </source>
</reference>
<dbReference type="Gene3D" id="3.40.50.150">
    <property type="entry name" value="Vaccinia Virus protein VP39"/>
    <property type="match status" value="1"/>
</dbReference>
<dbReference type="PANTHER" id="PTHR47313:SF1">
    <property type="entry name" value="RIBOSOMAL RNA LARGE SUBUNIT METHYLTRANSFERASE K_L"/>
    <property type="match status" value="1"/>
</dbReference>
<name>A0A7S0CEU3_9STRA</name>
<dbReference type="SUPFAM" id="SSF53335">
    <property type="entry name" value="S-adenosyl-L-methionine-dependent methyltransferases"/>
    <property type="match status" value="1"/>
</dbReference>
<dbReference type="InterPro" id="IPR029063">
    <property type="entry name" value="SAM-dependent_MTases_sf"/>
</dbReference>
<sequence length="209" mass="23760">MAADVAPGLIRQRYAEGGKDYIPPAMRWKDYTTTPDTWDALLAEAIQRRKEGMKWLTNPESTCVIQGNEQYRPALELAKSGSAGAGFNEQSITYQNQDCLNYHPSTMIPGRTIVATNPPWGLRLDTDIEESWGSLKQFLRKEVGGCEAWVLCGNKDLTRILRMKQTKRIPIRTGEEDLRWVQYHVFPPKVASPETDVAENKEEEEVFVQ</sequence>
<dbReference type="GO" id="GO:0043527">
    <property type="term" value="C:tRNA methyltransferase complex"/>
    <property type="evidence" value="ECO:0007669"/>
    <property type="project" value="UniProtKB-ARBA"/>
</dbReference>
<protein>
    <recommendedName>
        <fullName evidence="1">Ribosomal RNA large subunit methyltransferase K/L-like methyltransferase domain-containing protein</fullName>
    </recommendedName>
</protein>
<dbReference type="Pfam" id="PF01170">
    <property type="entry name" value="UPF0020"/>
    <property type="match status" value="1"/>
</dbReference>
<dbReference type="PANTHER" id="PTHR47313">
    <property type="entry name" value="RIBOSOMAL RNA LARGE SUBUNIT METHYLTRANSFERASE K/L"/>
    <property type="match status" value="1"/>
</dbReference>
<gene>
    <name evidence="2" type="ORF">PINE0816_LOCUS17020</name>
</gene>
<accession>A0A7S0CEU3</accession>
<dbReference type="AlphaFoldDB" id="A0A7S0CEU3"/>
<dbReference type="EMBL" id="HBEL01036343">
    <property type="protein sequence ID" value="CAD8420869.1"/>
    <property type="molecule type" value="Transcribed_RNA"/>
</dbReference>
<proteinExistence type="predicted"/>
<evidence type="ECO:0000313" key="2">
    <source>
        <dbReference type="EMBL" id="CAD8420869.1"/>
    </source>
</evidence>
<feature type="domain" description="Ribosomal RNA large subunit methyltransferase K/L-like methyltransferase" evidence="1">
    <location>
        <begin position="1"/>
        <end position="181"/>
    </location>
</feature>
<dbReference type="InterPro" id="IPR000241">
    <property type="entry name" value="RlmKL-like_Mtase"/>
</dbReference>